<keyword evidence="2" id="KW-0547">Nucleotide-binding</keyword>
<organism evidence="4 5">
    <name type="scientific">Adineta steineri</name>
    <dbReference type="NCBI Taxonomy" id="433720"/>
    <lineage>
        <taxon>Eukaryota</taxon>
        <taxon>Metazoa</taxon>
        <taxon>Spiralia</taxon>
        <taxon>Gnathifera</taxon>
        <taxon>Rotifera</taxon>
        <taxon>Eurotatoria</taxon>
        <taxon>Bdelloidea</taxon>
        <taxon>Adinetida</taxon>
        <taxon>Adinetidae</taxon>
        <taxon>Adineta</taxon>
    </lineage>
</organism>
<gene>
    <name evidence="4" type="ORF">IZO911_LOCUS9595</name>
</gene>
<comment type="caution">
    <text evidence="4">The sequence shown here is derived from an EMBL/GenBank/DDBJ whole genome shotgun (WGS) entry which is preliminary data.</text>
</comment>
<dbReference type="PROSITE" id="PS51462">
    <property type="entry name" value="NUDIX"/>
    <property type="match status" value="1"/>
</dbReference>
<comment type="cofactor">
    <cofactor evidence="2">
        <name>a divalent metal cation</name>
        <dbReference type="ChEBI" id="CHEBI:60240"/>
    </cofactor>
</comment>
<dbReference type="GO" id="GO:0000956">
    <property type="term" value="P:nuclear-transcribed mRNA catabolic process"/>
    <property type="evidence" value="ECO:0007669"/>
    <property type="project" value="TreeGrafter"/>
</dbReference>
<evidence type="ECO:0000313" key="4">
    <source>
        <dbReference type="EMBL" id="CAF0851019.1"/>
    </source>
</evidence>
<sequence length="747" mass="87744">MPNNQETPTDELISKAKESLSKVIIAPGTVFGDATIYNFDYENKKNYFICLYEFPGVILIHPSQQVTQGILAMHCDNDDRINSIDWSVVDYDDENDFDECFSDDYGISNKSTTSKSQRFITTRNYQYNIKTKSSSETNTEYYFHDRQPPSRIFNIFPNMKSRIEIMKLLKGIQDEEERYCQPQDEYGNRTTMKILNPFPREPIIEHFKRVNYTNFDTKDGKQILKYLKKPILRTFQYGILLFNSEKQIFVVQNHDSIWNAPMSHREIEQNFQLETITETVSRAFNEQICAKHQLTDEIFEFYDLQDQQHLNSHKYIENDQTELIGLFISEFDDPIIEFELRDTYVNQACQWISIDDVIKHVPENQLDIYGTLRSFVEHIQRGTDLNKTNSNNDVSATLTTLNINTAPLKRFLSIRDAIFDRAQQCLQFENEYNQALYENLSGTLLNNYAPKILGSSNFKLHVHEDHLNIGQYEKCILEKLQIPYYNQPKLNSKFPHRIHNGVIPQAKKTSILPILIMAQRYKVDIHKYHIICERNSLRNIAMNENPYVMGVKKIGETLFLRRHDNRFVDKNQAGYRFEQMCIRGYNSSTCFKQLVEGNIGTFKTLITAETDAIDEQTHQAIELKSRYNTIDIYDEEDSWLQTFLSDTKTIIVGKRTSEEPPRLVNLHEYNVSSISDDKIKNKILLHLYRVLDFLQQNVKQDGIYLLSRHYDPNLENHNLYLYKVAEKDEQELTFITQQILAQLGFKF</sequence>
<comment type="subcellular location">
    <subcellularLocation>
        <location evidence="2">Nucleus</location>
    </subcellularLocation>
</comment>
<dbReference type="GO" id="GO:0003723">
    <property type="term" value="F:RNA binding"/>
    <property type="evidence" value="ECO:0007669"/>
    <property type="project" value="UniProtKB-KW"/>
</dbReference>
<dbReference type="GO" id="GO:0000166">
    <property type="term" value="F:nucleotide binding"/>
    <property type="evidence" value="ECO:0007669"/>
    <property type="project" value="UniProtKB-KW"/>
</dbReference>
<dbReference type="Proteomes" id="UP000663860">
    <property type="component" value="Unassembled WGS sequence"/>
</dbReference>
<keyword evidence="2" id="KW-0378">Hydrolase</keyword>
<dbReference type="Pfam" id="PF08652">
    <property type="entry name" value="RAI1"/>
    <property type="match status" value="1"/>
</dbReference>
<accession>A0A813VU93</accession>
<dbReference type="InterPro" id="IPR000086">
    <property type="entry name" value="NUDIX_hydrolase_dom"/>
</dbReference>
<dbReference type="EMBL" id="CAJNOE010000067">
    <property type="protein sequence ID" value="CAF0851019.1"/>
    <property type="molecule type" value="Genomic_DNA"/>
</dbReference>
<protein>
    <recommendedName>
        <fullName evidence="2">Decapping nuclease</fullName>
        <ecNumber evidence="2">3.6.1.-</ecNumber>
    </recommendedName>
</protein>
<dbReference type="GO" id="GO:0004518">
    <property type="term" value="F:nuclease activity"/>
    <property type="evidence" value="ECO:0007669"/>
    <property type="project" value="UniProtKB-KW"/>
</dbReference>
<evidence type="ECO:0000256" key="1">
    <source>
        <dbReference type="ARBA" id="ARBA00006562"/>
    </source>
</evidence>
<dbReference type="GO" id="GO:0034353">
    <property type="term" value="F:mRNA 5'-diphosphatase activity"/>
    <property type="evidence" value="ECO:0007669"/>
    <property type="project" value="TreeGrafter"/>
</dbReference>
<feature type="domain" description="Nudix hydrolase" evidence="3">
    <location>
        <begin position="232"/>
        <end position="374"/>
    </location>
</feature>
<keyword evidence="2" id="KW-0539">Nucleus</keyword>
<dbReference type="GO" id="GO:0005634">
    <property type="term" value="C:nucleus"/>
    <property type="evidence" value="ECO:0007669"/>
    <property type="project" value="UniProtKB-SubCell"/>
</dbReference>
<dbReference type="EC" id="3.6.1.-" evidence="2"/>
<dbReference type="GO" id="GO:0005829">
    <property type="term" value="C:cytosol"/>
    <property type="evidence" value="ECO:0007669"/>
    <property type="project" value="TreeGrafter"/>
</dbReference>
<dbReference type="AlphaFoldDB" id="A0A813VU93"/>
<evidence type="ECO:0000259" key="3">
    <source>
        <dbReference type="PROSITE" id="PS51462"/>
    </source>
</evidence>
<dbReference type="GO" id="GO:0046872">
    <property type="term" value="F:metal ion binding"/>
    <property type="evidence" value="ECO:0007669"/>
    <property type="project" value="UniProtKB-KW"/>
</dbReference>
<keyword evidence="2" id="KW-0540">Nuclease</keyword>
<keyword evidence="2" id="KW-0479">Metal-binding</keyword>
<keyword evidence="2" id="KW-0694">RNA-binding</keyword>
<reference evidence="4" key="1">
    <citation type="submission" date="2021-02" db="EMBL/GenBank/DDBJ databases">
        <authorList>
            <person name="Nowell W R."/>
        </authorList>
    </citation>
    <scope>NUCLEOTIDE SEQUENCE</scope>
</reference>
<evidence type="ECO:0000256" key="2">
    <source>
        <dbReference type="RuleBase" id="RU367113"/>
    </source>
</evidence>
<evidence type="ECO:0000313" key="5">
    <source>
        <dbReference type="Proteomes" id="UP000663860"/>
    </source>
</evidence>
<dbReference type="PANTHER" id="PTHR12395">
    <property type="entry name" value="DOM-3 RELATED"/>
    <property type="match status" value="1"/>
</dbReference>
<dbReference type="InterPro" id="IPR039039">
    <property type="entry name" value="RAI1-like_fam"/>
</dbReference>
<dbReference type="GO" id="GO:0110155">
    <property type="term" value="P:NAD-cap decapping"/>
    <property type="evidence" value="ECO:0007669"/>
    <property type="project" value="TreeGrafter"/>
</dbReference>
<comment type="function">
    <text evidence="2">Decapping enzyme for NAD-capped RNAs: specifically hydrolyzes the nicotinamide adenine dinucleotide (NAD) cap from a subset of RNAs by removing the entire NAD moiety from the 5'-end of an NAD-capped RNA.</text>
</comment>
<comment type="similarity">
    <text evidence="1 2">Belongs to the DXO/Dom3Z family.</text>
</comment>
<dbReference type="InterPro" id="IPR013961">
    <property type="entry name" value="RAI1"/>
</dbReference>
<dbReference type="PANTHER" id="PTHR12395:SF9">
    <property type="entry name" value="DECAPPING AND EXORIBONUCLEASE PROTEIN"/>
    <property type="match status" value="1"/>
</dbReference>
<proteinExistence type="inferred from homology"/>
<name>A0A813VU93_9BILA</name>